<dbReference type="EMBL" id="BMDZ01000002">
    <property type="protein sequence ID" value="GGB25131.1"/>
    <property type="molecule type" value="Genomic_DNA"/>
</dbReference>
<dbReference type="InterPro" id="IPR035906">
    <property type="entry name" value="MetI-like_sf"/>
</dbReference>
<feature type="transmembrane region" description="Helical" evidence="10">
    <location>
        <begin position="31"/>
        <end position="48"/>
    </location>
</feature>
<dbReference type="PANTHER" id="PTHR30151">
    <property type="entry name" value="ALKANE SULFONATE ABC TRANSPORTER-RELATED, MEMBRANE SUBUNIT"/>
    <property type="match status" value="1"/>
</dbReference>
<dbReference type="NCBIfam" id="TIGR01183">
    <property type="entry name" value="ntrB"/>
    <property type="match status" value="1"/>
</dbReference>
<comment type="similarity">
    <text evidence="10">Belongs to the binding-protein-dependent transport system permease family.</text>
</comment>
<dbReference type="PANTHER" id="PTHR30151:SF7">
    <property type="entry name" value="NITRATE IMPORT PERMEASE PROTEIN NRTB"/>
    <property type="match status" value="1"/>
</dbReference>
<keyword evidence="8" id="KW-0406">Ion transport</keyword>
<evidence type="ECO:0000256" key="3">
    <source>
        <dbReference type="ARBA" id="ARBA00022448"/>
    </source>
</evidence>
<evidence type="ECO:0000256" key="4">
    <source>
        <dbReference type="ARBA" id="ARBA00022475"/>
    </source>
</evidence>
<evidence type="ECO:0000256" key="7">
    <source>
        <dbReference type="ARBA" id="ARBA00022989"/>
    </source>
</evidence>
<keyword evidence="9 10" id="KW-0472">Membrane</keyword>
<feature type="transmembrane region" description="Helical" evidence="10">
    <location>
        <begin position="95"/>
        <end position="114"/>
    </location>
</feature>
<sequence>MAEIATSTTADTPARAPAGIAHRLGDLAERVVWPLVTLLVLLGAWTLVQQTVATDLPSVSETVSHGIALFSDPFYIAGPGDQGIMWQLLYSLARVLSGFALACLIGLPVGLLVGTSQAATRALTPFIEIMRPVSPLAWLPIGLLLFRAVDPSAVFVIVITSIWPIILNTAAGVRAVPQDYIQVGRVLRLSRLAMFRRILLPSALPYVLAGMRLSLGTAWMVIVAAEMLTGGIGIGFFIWDEWNNLSVPSILVAIVLIGVAGIALDAGMAAIQRRLSHAG</sequence>
<protein>
    <submittedName>
        <fullName evidence="12">Nitrate ABC transporter, permease protein</fullName>
    </submittedName>
</protein>
<feature type="transmembrane region" description="Helical" evidence="10">
    <location>
        <begin position="250"/>
        <end position="271"/>
    </location>
</feature>
<proteinExistence type="inferred from homology"/>
<comment type="caution">
    <text evidence="12">The sequence shown here is derived from an EMBL/GenBank/DDBJ whole genome shotgun (WGS) entry which is preliminary data.</text>
</comment>
<evidence type="ECO:0000256" key="1">
    <source>
        <dbReference type="ARBA" id="ARBA00004533"/>
    </source>
</evidence>
<accession>A0ABQ1I866</accession>
<evidence type="ECO:0000259" key="11">
    <source>
        <dbReference type="PROSITE" id="PS50928"/>
    </source>
</evidence>
<gene>
    <name evidence="12" type="ORF">GCM10011505_02900</name>
</gene>
<feature type="transmembrane region" description="Helical" evidence="10">
    <location>
        <begin position="152"/>
        <end position="173"/>
    </location>
</feature>
<evidence type="ECO:0000313" key="13">
    <source>
        <dbReference type="Proteomes" id="UP000603352"/>
    </source>
</evidence>
<keyword evidence="13" id="KW-1185">Reference proteome</keyword>
<reference evidence="13" key="1">
    <citation type="journal article" date="2019" name="Int. J. Syst. Evol. Microbiol.">
        <title>The Global Catalogue of Microorganisms (GCM) 10K type strain sequencing project: providing services to taxonomists for standard genome sequencing and annotation.</title>
        <authorList>
            <consortium name="The Broad Institute Genomics Platform"/>
            <consortium name="The Broad Institute Genome Sequencing Center for Infectious Disease"/>
            <person name="Wu L."/>
            <person name="Ma J."/>
        </authorList>
    </citation>
    <scope>NUCLEOTIDE SEQUENCE [LARGE SCALE GENOMIC DNA]</scope>
    <source>
        <strain evidence="13">CGMCC 1.10188</strain>
    </source>
</reference>
<evidence type="ECO:0000256" key="5">
    <source>
        <dbReference type="ARBA" id="ARBA00022519"/>
    </source>
</evidence>
<dbReference type="CDD" id="cd06261">
    <property type="entry name" value="TM_PBP2"/>
    <property type="match status" value="1"/>
</dbReference>
<dbReference type="SUPFAM" id="SSF161098">
    <property type="entry name" value="MetI-like"/>
    <property type="match status" value="1"/>
</dbReference>
<dbReference type="PROSITE" id="PS50928">
    <property type="entry name" value="ABC_TM1"/>
    <property type="match status" value="1"/>
</dbReference>
<keyword evidence="3 10" id="KW-0813">Transport</keyword>
<dbReference type="Gene3D" id="1.10.3720.10">
    <property type="entry name" value="MetI-like"/>
    <property type="match status" value="1"/>
</dbReference>
<dbReference type="Pfam" id="PF00528">
    <property type="entry name" value="BPD_transp_1"/>
    <property type="match status" value="1"/>
</dbReference>
<name>A0ABQ1I866_9PROT</name>
<dbReference type="InterPro" id="IPR005889">
    <property type="entry name" value="NtrB"/>
</dbReference>
<evidence type="ECO:0000256" key="6">
    <source>
        <dbReference type="ARBA" id="ARBA00022692"/>
    </source>
</evidence>
<feature type="transmembrane region" description="Helical" evidence="10">
    <location>
        <begin position="126"/>
        <end position="146"/>
    </location>
</feature>
<feature type="domain" description="ABC transmembrane type-1" evidence="11">
    <location>
        <begin position="88"/>
        <end position="268"/>
    </location>
</feature>
<evidence type="ECO:0000256" key="2">
    <source>
        <dbReference type="ARBA" id="ARBA00004651"/>
    </source>
</evidence>
<feature type="transmembrane region" description="Helical" evidence="10">
    <location>
        <begin position="217"/>
        <end position="238"/>
    </location>
</feature>
<keyword evidence="6 10" id="KW-0812">Transmembrane</keyword>
<keyword evidence="7 10" id="KW-1133">Transmembrane helix</keyword>
<keyword evidence="4" id="KW-1003">Cell membrane</keyword>
<evidence type="ECO:0000256" key="9">
    <source>
        <dbReference type="ARBA" id="ARBA00023136"/>
    </source>
</evidence>
<organism evidence="12 13">
    <name type="scientific">Tistrella bauzanensis</name>
    <dbReference type="NCBI Taxonomy" id="657419"/>
    <lineage>
        <taxon>Bacteria</taxon>
        <taxon>Pseudomonadati</taxon>
        <taxon>Pseudomonadota</taxon>
        <taxon>Alphaproteobacteria</taxon>
        <taxon>Geminicoccales</taxon>
        <taxon>Geminicoccaceae</taxon>
        <taxon>Tistrella</taxon>
    </lineage>
</organism>
<dbReference type="InterPro" id="IPR000515">
    <property type="entry name" value="MetI-like"/>
</dbReference>
<dbReference type="Proteomes" id="UP000603352">
    <property type="component" value="Unassembled WGS sequence"/>
</dbReference>
<comment type="subcellular location">
    <subcellularLocation>
        <location evidence="1">Cell inner membrane</location>
    </subcellularLocation>
    <subcellularLocation>
        <location evidence="2 10">Cell membrane</location>
        <topology evidence="2 10">Multi-pass membrane protein</topology>
    </subcellularLocation>
</comment>
<keyword evidence="5" id="KW-0997">Cell inner membrane</keyword>
<dbReference type="RefSeq" id="WP_188574180.1">
    <property type="nucleotide sequence ID" value="NZ_BMDZ01000002.1"/>
</dbReference>
<evidence type="ECO:0000256" key="8">
    <source>
        <dbReference type="ARBA" id="ARBA00023065"/>
    </source>
</evidence>
<evidence type="ECO:0000256" key="10">
    <source>
        <dbReference type="RuleBase" id="RU363032"/>
    </source>
</evidence>
<evidence type="ECO:0000313" key="12">
    <source>
        <dbReference type="EMBL" id="GGB25131.1"/>
    </source>
</evidence>